<dbReference type="GO" id="GO:0005886">
    <property type="term" value="C:plasma membrane"/>
    <property type="evidence" value="ECO:0007669"/>
    <property type="project" value="UniProtKB-SubCell"/>
</dbReference>
<reference evidence="10 11" key="1">
    <citation type="submission" date="2019-07" db="EMBL/GenBank/DDBJ databases">
        <title>Gastrointestinal microbiota of Peromyscus leucopus, the white-footed mouse.</title>
        <authorList>
            <person name="Milovic A."/>
            <person name="Bassam K."/>
            <person name="Barbour A.G."/>
        </authorList>
    </citation>
    <scope>NUCLEOTIDE SEQUENCE [LARGE SCALE GENOMIC DNA]</scope>
    <source>
        <strain evidence="10 11">LL7</strain>
        <plasmid evidence="10 11">unnamed</plasmid>
    </source>
</reference>
<keyword evidence="10" id="KW-0614">Plasmid</keyword>
<evidence type="ECO:0000256" key="1">
    <source>
        <dbReference type="ARBA" id="ARBA00004141"/>
    </source>
</evidence>
<keyword evidence="4 9" id="KW-0812">Transmembrane</keyword>
<geneLocation type="plasmid" evidence="10 11">
    <name>unnamed</name>
</geneLocation>
<dbReference type="AlphaFoldDB" id="A0A517D8E2"/>
<dbReference type="NCBIfam" id="TIGR00810">
    <property type="entry name" value="secG"/>
    <property type="match status" value="1"/>
</dbReference>
<comment type="function">
    <text evidence="9">Involved in protein export. Participates in an early event of protein translocation.</text>
</comment>
<dbReference type="GO" id="GO:0009306">
    <property type="term" value="P:protein secretion"/>
    <property type="evidence" value="ECO:0007669"/>
    <property type="project" value="UniProtKB-UniRule"/>
</dbReference>
<evidence type="ECO:0000256" key="7">
    <source>
        <dbReference type="ARBA" id="ARBA00023010"/>
    </source>
</evidence>
<protein>
    <recommendedName>
        <fullName evidence="9">Protein-export membrane protein SecG</fullName>
    </recommendedName>
</protein>
<dbReference type="EMBL" id="CP041677">
    <property type="protein sequence ID" value="QDR73623.1"/>
    <property type="molecule type" value="Genomic_DNA"/>
</dbReference>
<evidence type="ECO:0000256" key="4">
    <source>
        <dbReference type="ARBA" id="ARBA00022692"/>
    </source>
</evidence>
<evidence type="ECO:0000313" key="10">
    <source>
        <dbReference type="EMBL" id="QDR73623.1"/>
    </source>
</evidence>
<dbReference type="Proteomes" id="UP000316394">
    <property type="component" value="Plasmid unnamed"/>
</dbReference>
<evidence type="ECO:0000256" key="5">
    <source>
        <dbReference type="ARBA" id="ARBA00022927"/>
    </source>
</evidence>
<dbReference type="Pfam" id="PF03840">
    <property type="entry name" value="SecG"/>
    <property type="match status" value="1"/>
</dbReference>
<evidence type="ECO:0000256" key="9">
    <source>
        <dbReference type="RuleBase" id="RU365087"/>
    </source>
</evidence>
<comment type="subcellular location">
    <subcellularLocation>
        <location evidence="9">Cell membrane</location>
        <topology evidence="9">Multi-pass membrane protein</topology>
    </subcellularLocation>
    <subcellularLocation>
        <location evidence="1">Membrane</location>
        <topology evidence="1">Multi-pass membrane protein</topology>
    </subcellularLocation>
</comment>
<organism evidence="10 11">
    <name type="scientific">Limosilactobacillus reuteri</name>
    <name type="common">Lactobacillus reuteri</name>
    <dbReference type="NCBI Taxonomy" id="1598"/>
    <lineage>
        <taxon>Bacteria</taxon>
        <taxon>Bacillati</taxon>
        <taxon>Bacillota</taxon>
        <taxon>Bacilli</taxon>
        <taxon>Lactobacillales</taxon>
        <taxon>Lactobacillaceae</taxon>
        <taxon>Limosilactobacillus</taxon>
    </lineage>
</organism>
<feature type="transmembrane region" description="Helical" evidence="9">
    <location>
        <begin position="21"/>
        <end position="41"/>
    </location>
</feature>
<comment type="similarity">
    <text evidence="2 9">Belongs to the SecG family.</text>
</comment>
<name>A0A517D8E2_LIMRT</name>
<gene>
    <name evidence="10" type="primary">secG</name>
    <name evidence="10" type="ORF">FOD75_11035</name>
</gene>
<feature type="transmembrane region" description="Helical" evidence="9">
    <location>
        <begin position="233"/>
        <end position="252"/>
    </location>
</feature>
<feature type="transmembrane region" description="Helical" evidence="9">
    <location>
        <begin position="284"/>
        <end position="303"/>
    </location>
</feature>
<keyword evidence="8 9" id="KW-0472">Membrane</keyword>
<dbReference type="InterPro" id="IPR004692">
    <property type="entry name" value="SecG"/>
</dbReference>
<comment type="caution">
    <text evidence="9">Lacks conserved residue(s) required for the propagation of feature annotation.</text>
</comment>
<keyword evidence="6 9" id="KW-1133">Transmembrane helix</keyword>
<evidence type="ECO:0000256" key="2">
    <source>
        <dbReference type="ARBA" id="ARBA00008445"/>
    </source>
</evidence>
<evidence type="ECO:0000313" key="11">
    <source>
        <dbReference type="Proteomes" id="UP000316394"/>
    </source>
</evidence>
<dbReference type="GO" id="GO:0015450">
    <property type="term" value="F:protein-transporting ATPase activity"/>
    <property type="evidence" value="ECO:0007669"/>
    <property type="project" value="UniProtKB-UniRule"/>
</dbReference>
<sequence length="308" mass="34636">MSTNTGRIYTRRYCRLVSKKAKLAFVLLLPVLMLAGCGIGVKKVLSNSQLKTEFNNNTRIMLSARGYAGNQVTNKKTKTVKLSKTNQEKVKKEQKEVQRSLNKLNNSRLLTGYPRSVKSYTEGVNKYLNLLLQDKISKKTLNKQFHQNTVKGMEIVSEYQNGKGSTLFNLALTADEASGYKPEVKSKGVTLKPTKTKNKSTVTHDPYKQLRKVKKQENEQNHIKKVNREPRVITLKIVLIALSALLILLIFLQPSKQDDAMNALSDTGGATLFTRPKPRGMQRLLINSTRVCTACIVVVLIVLNQLMK</sequence>
<evidence type="ECO:0000256" key="8">
    <source>
        <dbReference type="ARBA" id="ARBA00023136"/>
    </source>
</evidence>
<keyword evidence="9" id="KW-1003">Cell membrane</keyword>
<keyword evidence="5 9" id="KW-0653">Protein transport</keyword>
<evidence type="ECO:0000256" key="3">
    <source>
        <dbReference type="ARBA" id="ARBA00022448"/>
    </source>
</evidence>
<keyword evidence="3 9" id="KW-0813">Transport</keyword>
<accession>A0A517D8E2</accession>
<evidence type="ECO:0000256" key="6">
    <source>
        <dbReference type="ARBA" id="ARBA00022989"/>
    </source>
</evidence>
<keyword evidence="7 9" id="KW-0811">Translocation</keyword>
<proteinExistence type="inferred from homology"/>